<dbReference type="GO" id="GO:0016740">
    <property type="term" value="F:transferase activity"/>
    <property type="evidence" value="ECO:0007669"/>
    <property type="project" value="UniProtKB-KW"/>
</dbReference>
<dbReference type="SUPFAM" id="SSF53448">
    <property type="entry name" value="Nucleotide-diphospho-sugar transferases"/>
    <property type="match status" value="1"/>
</dbReference>
<reference evidence="2 3" key="1">
    <citation type="submission" date="2019-09" db="EMBL/GenBank/DDBJ databases">
        <authorList>
            <person name="Li Y."/>
        </authorList>
    </citation>
    <scope>NUCLEOTIDE SEQUENCE [LARGE SCALE GENOMIC DNA]</scope>
    <source>
        <strain evidence="2 3">L3-3HA</strain>
    </source>
</reference>
<evidence type="ECO:0000313" key="3">
    <source>
        <dbReference type="Proteomes" id="UP000335415"/>
    </source>
</evidence>
<keyword evidence="3" id="KW-1185">Reference proteome</keyword>
<dbReference type="InterPro" id="IPR050834">
    <property type="entry name" value="Glycosyltransf_2"/>
</dbReference>
<dbReference type="OrthoDB" id="9801954at2"/>
<proteinExistence type="predicted"/>
<dbReference type="AlphaFoldDB" id="A0A5J5FZU2"/>
<protein>
    <submittedName>
        <fullName evidence="2">Glycosyltransferase</fullName>
    </submittedName>
</protein>
<evidence type="ECO:0000313" key="2">
    <source>
        <dbReference type="EMBL" id="KAA8999858.1"/>
    </source>
</evidence>
<sequence>MNENEKVSVYITTFNRKNKLLRALRSVQDQTHKNIEILICDDASTDGTELMVLEEKKKDNRIKYLRNIDNKGACASRNNGIVNATGKFITGLDDDDEFSLDRIEFFLNHWDDKYSFLCCNFMDVYENEFIKKHYKSFRNYKVFSYKDLLFANKASNQIFTLTSRLKAIDGFDIRVKRLQDWDTWLRLSFRFGPFIRYTKSNYFMYHDHNLSEKRVSQNDSLTNALATLLERNKDIYSEKDALCMRFFIKQLKGNSSLVECLYWSVVNKNPKYFVKYFFE</sequence>
<dbReference type="InterPro" id="IPR001173">
    <property type="entry name" value="Glyco_trans_2-like"/>
</dbReference>
<dbReference type="Gene3D" id="3.90.550.10">
    <property type="entry name" value="Spore Coat Polysaccharide Biosynthesis Protein SpsA, Chain A"/>
    <property type="match status" value="1"/>
</dbReference>
<dbReference type="PANTHER" id="PTHR43685">
    <property type="entry name" value="GLYCOSYLTRANSFERASE"/>
    <property type="match status" value="1"/>
</dbReference>
<dbReference type="Proteomes" id="UP000335415">
    <property type="component" value="Unassembled WGS sequence"/>
</dbReference>
<keyword evidence="2" id="KW-0808">Transferase</keyword>
<organism evidence="2 3">
    <name type="scientific">Affinibrenneria salicis</name>
    <dbReference type="NCBI Taxonomy" id="2590031"/>
    <lineage>
        <taxon>Bacteria</taxon>
        <taxon>Pseudomonadati</taxon>
        <taxon>Pseudomonadota</taxon>
        <taxon>Gammaproteobacteria</taxon>
        <taxon>Enterobacterales</taxon>
        <taxon>Pectobacteriaceae</taxon>
        <taxon>Affinibrenneria</taxon>
    </lineage>
</organism>
<dbReference type="PANTHER" id="PTHR43685:SF2">
    <property type="entry name" value="GLYCOSYLTRANSFERASE 2-LIKE DOMAIN-CONTAINING PROTEIN"/>
    <property type="match status" value="1"/>
</dbReference>
<gene>
    <name evidence="2" type="ORF">FJU30_11185</name>
</gene>
<name>A0A5J5FZU2_9GAMM</name>
<comment type="caution">
    <text evidence="2">The sequence shown here is derived from an EMBL/GenBank/DDBJ whole genome shotgun (WGS) entry which is preliminary data.</text>
</comment>
<evidence type="ECO:0000259" key="1">
    <source>
        <dbReference type="Pfam" id="PF00535"/>
    </source>
</evidence>
<dbReference type="RefSeq" id="WP_150435059.1">
    <property type="nucleotide sequence ID" value="NZ_VYKJ01000005.1"/>
</dbReference>
<dbReference type="EMBL" id="VYKJ01000005">
    <property type="protein sequence ID" value="KAA8999858.1"/>
    <property type="molecule type" value="Genomic_DNA"/>
</dbReference>
<accession>A0A5J5FZU2</accession>
<dbReference type="InterPro" id="IPR029044">
    <property type="entry name" value="Nucleotide-diphossugar_trans"/>
</dbReference>
<dbReference type="Pfam" id="PF00535">
    <property type="entry name" value="Glycos_transf_2"/>
    <property type="match status" value="1"/>
</dbReference>
<feature type="domain" description="Glycosyltransferase 2-like" evidence="1">
    <location>
        <begin position="8"/>
        <end position="150"/>
    </location>
</feature>
<dbReference type="CDD" id="cd00761">
    <property type="entry name" value="Glyco_tranf_GTA_type"/>
    <property type="match status" value="1"/>
</dbReference>